<dbReference type="CDD" id="cd01285">
    <property type="entry name" value="nucleoside_deaminase"/>
    <property type="match status" value="1"/>
</dbReference>
<evidence type="ECO:0000313" key="11">
    <source>
        <dbReference type="Proteomes" id="UP000774750"/>
    </source>
</evidence>
<feature type="binding site" evidence="8">
    <location>
        <position position="88"/>
    </location>
    <ligand>
        <name>Zn(2+)</name>
        <dbReference type="ChEBI" id="CHEBI:29105"/>
        <note>catalytic</note>
    </ligand>
</feature>
<comment type="catalytic activity">
    <reaction evidence="7 8">
        <text>adenosine(34) in tRNA + H2O + H(+) = inosine(34) in tRNA + NH4(+)</text>
        <dbReference type="Rhea" id="RHEA:43168"/>
        <dbReference type="Rhea" id="RHEA-COMP:10373"/>
        <dbReference type="Rhea" id="RHEA-COMP:10374"/>
        <dbReference type="ChEBI" id="CHEBI:15377"/>
        <dbReference type="ChEBI" id="CHEBI:15378"/>
        <dbReference type="ChEBI" id="CHEBI:28938"/>
        <dbReference type="ChEBI" id="CHEBI:74411"/>
        <dbReference type="ChEBI" id="CHEBI:82852"/>
        <dbReference type="EC" id="3.5.4.33"/>
    </reaction>
</comment>
<dbReference type="SUPFAM" id="SSF53927">
    <property type="entry name" value="Cytidine deaminase-like"/>
    <property type="match status" value="1"/>
</dbReference>
<evidence type="ECO:0000256" key="1">
    <source>
        <dbReference type="ARBA" id="ARBA00010669"/>
    </source>
</evidence>
<dbReference type="HAMAP" id="MF_00972">
    <property type="entry name" value="tRNA_aden_deaminase"/>
    <property type="match status" value="1"/>
</dbReference>
<comment type="similarity">
    <text evidence="1">Belongs to the cytidine and deoxycytidylate deaminase family. ADAT2 subfamily.</text>
</comment>
<dbReference type="Pfam" id="PF00383">
    <property type="entry name" value="dCMP_cyt_deam_1"/>
    <property type="match status" value="1"/>
</dbReference>
<dbReference type="PROSITE" id="PS00903">
    <property type="entry name" value="CYT_DCMP_DEAMINASES_1"/>
    <property type="match status" value="1"/>
</dbReference>
<protein>
    <recommendedName>
        <fullName evidence="8">tRNA-specific adenosine deaminase</fullName>
        <ecNumber evidence="8">3.5.4.33</ecNumber>
    </recommendedName>
</protein>
<evidence type="ECO:0000256" key="5">
    <source>
        <dbReference type="ARBA" id="ARBA00022801"/>
    </source>
</evidence>
<dbReference type="PROSITE" id="PS51747">
    <property type="entry name" value="CYT_DCMP_DEAMINASES_2"/>
    <property type="match status" value="1"/>
</dbReference>
<keyword evidence="3 8" id="KW-0819">tRNA processing</keyword>
<gene>
    <name evidence="8" type="primary">tadA</name>
    <name evidence="10" type="ORF">H6A12_08785</name>
</gene>
<comment type="cofactor">
    <cofactor evidence="8">
        <name>Zn(2+)</name>
        <dbReference type="ChEBI" id="CHEBI:29105"/>
    </cofactor>
    <text evidence="8">Binds 1 zinc ion per subunit.</text>
</comment>
<evidence type="ECO:0000259" key="9">
    <source>
        <dbReference type="PROSITE" id="PS51747"/>
    </source>
</evidence>
<dbReference type="PANTHER" id="PTHR11079:SF202">
    <property type="entry name" value="TRNA-SPECIFIC ADENOSINE DEAMINASE"/>
    <property type="match status" value="1"/>
</dbReference>
<keyword evidence="6 8" id="KW-0862">Zinc</keyword>
<evidence type="ECO:0000256" key="7">
    <source>
        <dbReference type="ARBA" id="ARBA00048045"/>
    </source>
</evidence>
<keyword evidence="11" id="KW-1185">Reference proteome</keyword>
<evidence type="ECO:0000256" key="3">
    <source>
        <dbReference type="ARBA" id="ARBA00022694"/>
    </source>
</evidence>
<accession>A0A938X7A7</accession>
<sequence>MRKLQHSDYMDLAIEEAKRTHASQDVPIGCVIVKDGCVIARGHNTREQNHTALGHAEINAIAAACETVGSWRLSGCTLYVTLEPCPMCMGAIINARIDTVVFGAYDVKAGCAGTLCDFCRMGFNHTPQVIGGIREFACKALLSEFFETLRK</sequence>
<comment type="function">
    <text evidence="8">Catalyzes the deamination of adenosine to inosine at the wobble position 34 of tRNA(Arg2).</text>
</comment>
<dbReference type="RefSeq" id="WP_204446990.1">
    <property type="nucleotide sequence ID" value="NZ_JACJKY010000013.1"/>
</dbReference>
<evidence type="ECO:0000256" key="8">
    <source>
        <dbReference type="HAMAP-Rule" id="MF_00972"/>
    </source>
</evidence>
<evidence type="ECO:0000256" key="4">
    <source>
        <dbReference type="ARBA" id="ARBA00022723"/>
    </source>
</evidence>
<dbReference type="InterPro" id="IPR016192">
    <property type="entry name" value="APOBEC/CMP_deaminase_Zn-bd"/>
</dbReference>
<dbReference type="FunFam" id="3.40.140.10:FF:000005">
    <property type="entry name" value="tRNA-specific adenosine deaminase"/>
    <property type="match status" value="1"/>
</dbReference>
<dbReference type="GO" id="GO:0052717">
    <property type="term" value="F:tRNA-specific adenosine-34 deaminase activity"/>
    <property type="evidence" value="ECO:0007669"/>
    <property type="project" value="UniProtKB-UniRule"/>
</dbReference>
<evidence type="ECO:0000313" key="10">
    <source>
        <dbReference type="EMBL" id="MBM6921248.1"/>
    </source>
</evidence>
<feature type="binding site" evidence="8">
    <location>
        <position position="55"/>
    </location>
    <ligand>
        <name>Zn(2+)</name>
        <dbReference type="ChEBI" id="CHEBI:29105"/>
        <note>catalytic</note>
    </ligand>
</feature>
<name>A0A938X7A7_9FIRM</name>
<evidence type="ECO:0000256" key="2">
    <source>
        <dbReference type="ARBA" id="ARBA00011738"/>
    </source>
</evidence>
<dbReference type="Gene3D" id="3.40.140.10">
    <property type="entry name" value="Cytidine Deaminase, domain 2"/>
    <property type="match status" value="1"/>
</dbReference>
<keyword evidence="5 8" id="KW-0378">Hydrolase</keyword>
<dbReference type="AlphaFoldDB" id="A0A938X7A7"/>
<dbReference type="Proteomes" id="UP000774750">
    <property type="component" value="Unassembled WGS sequence"/>
</dbReference>
<keyword evidence="4 8" id="KW-0479">Metal-binding</keyword>
<dbReference type="InterPro" id="IPR028883">
    <property type="entry name" value="tRNA_aden_deaminase"/>
</dbReference>
<dbReference type="PANTHER" id="PTHR11079">
    <property type="entry name" value="CYTOSINE DEAMINASE FAMILY MEMBER"/>
    <property type="match status" value="1"/>
</dbReference>
<proteinExistence type="inferred from homology"/>
<feature type="binding site" evidence="8">
    <location>
        <position position="85"/>
    </location>
    <ligand>
        <name>Zn(2+)</name>
        <dbReference type="ChEBI" id="CHEBI:29105"/>
        <note>catalytic</note>
    </ligand>
</feature>
<feature type="domain" description="CMP/dCMP-type deaminase" evidence="9">
    <location>
        <begin position="4"/>
        <end position="149"/>
    </location>
</feature>
<comment type="caution">
    <text evidence="10">The sequence shown here is derived from an EMBL/GenBank/DDBJ whole genome shotgun (WGS) entry which is preliminary data.</text>
</comment>
<dbReference type="EC" id="3.5.4.33" evidence="8"/>
<feature type="active site" description="Proton donor" evidence="8">
    <location>
        <position position="57"/>
    </location>
</feature>
<dbReference type="InterPro" id="IPR002125">
    <property type="entry name" value="CMP_dCMP_dom"/>
</dbReference>
<comment type="subunit">
    <text evidence="2 8">Homodimer.</text>
</comment>
<dbReference type="EMBL" id="JACJKY010000013">
    <property type="protein sequence ID" value="MBM6921248.1"/>
    <property type="molecule type" value="Genomic_DNA"/>
</dbReference>
<dbReference type="GO" id="GO:0008270">
    <property type="term" value="F:zinc ion binding"/>
    <property type="evidence" value="ECO:0007669"/>
    <property type="project" value="UniProtKB-UniRule"/>
</dbReference>
<reference evidence="10" key="2">
    <citation type="journal article" date="2021" name="Sci. Rep.">
        <title>The distribution of antibiotic resistance genes in chicken gut microbiota commensals.</title>
        <authorList>
            <person name="Juricova H."/>
            <person name="Matiasovicova J."/>
            <person name="Kubasova T."/>
            <person name="Cejkova D."/>
            <person name="Rychlik I."/>
        </authorList>
    </citation>
    <scope>NUCLEOTIDE SEQUENCE</scope>
    <source>
        <strain evidence="10">An559</strain>
    </source>
</reference>
<dbReference type="GO" id="GO:0002100">
    <property type="term" value="P:tRNA wobble adenosine to inosine editing"/>
    <property type="evidence" value="ECO:0007669"/>
    <property type="project" value="UniProtKB-UniRule"/>
</dbReference>
<dbReference type="InterPro" id="IPR016193">
    <property type="entry name" value="Cytidine_deaminase-like"/>
</dbReference>
<evidence type="ECO:0000256" key="6">
    <source>
        <dbReference type="ARBA" id="ARBA00022833"/>
    </source>
</evidence>
<organism evidence="10 11">
    <name type="scientific">Merdimmobilis hominis</name>
    <dbReference type="NCBI Taxonomy" id="2897707"/>
    <lineage>
        <taxon>Bacteria</taxon>
        <taxon>Bacillati</taxon>
        <taxon>Bacillota</taxon>
        <taxon>Clostridia</taxon>
        <taxon>Eubacteriales</taxon>
        <taxon>Oscillospiraceae</taxon>
        <taxon>Merdimmobilis</taxon>
    </lineage>
</organism>
<reference evidence="10" key="1">
    <citation type="submission" date="2020-08" db="EMBL/GenBank/DDBJ databases">
        <authorList>
            <person name="Cejkova D."/>
            <person name="Kubasova T."/>
            <person name="Jahodarova E."/>
            <person name="Rychlik I."/>
        </authorList>
    </citation>
    <scope>NUCLEOTIDE SEQUENCE</scope>
    <source>
        <strain evidence="10">An559</strain>
    </source>
</reference>